<evidence type="ECO:0000313" key="10">
    <source>
        <dbReference type="EMBL" id="QGC85392.1"/>
    </source>
</evidence>
<feature type="region of interest" description="Disordered" evidence="9">
    <location>
        <begin position="33"/>
        <end position="72"/>
    </location>
</feature>
<comment type="subcellular location">
    <subcellularLocation>
        <location evidence="1">Nucleus</location>
    </subcellularLocation>
</comment>
<feature type="compositionally biased region" description="Low complexity" evidence="9">
    <location>
        <begin position="250"/>
        <end position="273"/>
    </location>
</feature>
<feature type="region of interest" description="Disordered" evidence="9">
    <location>
        <begin position="239"/>
        <end position="375"/>
    </location>
</feature>
<feature type="region of interest" description="Disordered" evidence="9">
    <location>
        <begin position="192"/>
        <end position="215"/>
    </location>
</feature>
<dbReference type="AlphaFoldDB" id="A0A5Q1L2C1"/>
<dbReference type="GO" id="GO:0004861">
    <property type="term" value="F:cyclin-dependent protein serine/threonine kinase inhibitor activity"/>
    <property type="evidence" value="ECO:0007669"/>
    <property type="project" value="InterPro"/>
</dbReference>
<reference evidence="10" key="1">
    <citation type="submission" date="2019-04" db="EMBL/GenBank/DDBJ databases">
        <title>Transcriptome of the abdominal nerve cord of crayfish Procambarus clarkii.</title>
        <authorList>
            <person name="Gonzalez-Barrios J.A."/>
            <person name="Calderon-Rosete G."/>
            <person name="Rodriguez-Sosa L."/>
            <person name="Lara-Lozano M."/>
            <person name="Pina-Leyva C."/>
        </authorList>
    </citation>
    <scope>NUCLEOTIDE SEQUENCE</scope>
    <source>
        <strain evidence="10">PC02122016</strain>
        <tissue evidence="10">Abdominal nerve cord</tissue>
    </source>
</reference>
<dbReference type="Gene3D" id="6.10.250.2910">
    <property type="match status" value="1"/>
</dbReference>
<dbReference type="InterPro" id="IPR024872">
    <property type="entry name" value="HEXIM"/>
</dbReference>
<dbReference type="GO" id="GO:0097322">
    <property type="term" value="F:7SK snRNA binding"/>
    <property type="evidence" value="ECO:0007669"/>
    <property type="project" value="TreeGrafter"/>
</dbReference>
<dbReference type="PRINTS" id="PR02094">
    <property type="entry name" value="HEXIMFAMILY"/>
</dbReference>
<evidence type="ECO:0000256" key="9">
    <source>
        <dbReference type="SAM" id="MobiDB-lite"/>
    </source>
</evidence>
<dbReference type="PANTHER" id="PTHR13469">
    <property type="entry name" value="HEXAMETHYLENE BISACETAMIDE INDUCIBLE 1"/>
    <property type="match status" value="1"/>
</dbReference>
<evidence type="ECO:0000256" key="6">
    <source>
        <dbReference type="ARBA" id="ARBA00023163"/>
    </source>
</evidence>
<dbReference type="EMBL" id="MK850519">
    <property type="protein sequence ID" value="QGC85392.1"/>
    <property type="molecule type" value="mRNA"/>
</dbReference>
<dbReference type="PANTHER" id="PTHR13469:SF8">
    <property type="entry name" value="HEXIM P-TEFB COMPLEX SUBUNIT 1"/>
    <property type="match status" value="1"/>
</dbReference>
<evidence type="ECO:0000256" key="8">
    <source>
        <dbReference type="SAM" id="Coils"/>
    </source>
</evidence>
<evidence type="ECO:0000256" key="7">
    <source>
        <dbReference type="ARBA" id="ARBA00023242"/>
    </source>
</evidence>
<evidence type="ECO:0000256" key="5">
    <source>
        <dbReference type="ARBA" id="ARBA00023054"/>
    </source>
</evidence>
<dbReference type="KEGG" id="pcla:123765754"/>
<protein>
    <submittedName>
        <fullName evidence="10">Suppressor protein SRP40-like protein</fullName>
    </submittedName>
</protein>
<dbReference type="RefSeq" id="XP_069156909.1">
    <property type="nucleotide sequence ID" value="XM_069300808.1"/>
</dbReference>
<sequence length="375" mass="41577">MTTIEVLLPSPRVNMLDTGGGLSAVDNLNLPTLCGPHRGTRRPSGTAESESDSPPSKKSKKARRRRKRPRQRCAMNGFRAKPVAPFNTTQFLMAEHDLLQDTDIVARPRRHRDSSFSLDSEDQSNEFYSSPEDEEEFLAREFWTAYEDVHAERLDTMTKAQLVQEYLALEEKVDLLERQLRAVRARHRYRLQQNDDEDDDDAVGPGELRVDSETAQKISIFQSEITNLESENRRLREENFELRRTSLTRSSSSSSSSSSSDSSSSSSSSSDSSSDSEMEDDSRKQQEEPIEAPTSGRASPAAEVWSSTAQESRVDYIESVNSVDDQCQPDSGVSCDSPEAADPPTSSSITDTEEVTPGKCEGNAVESEVTSTTAA</sequence>
<dbReference type="GO" id="GO:0005737">
    <property type="term" value="C:cytoplasm"/>
    <property type="evidence" value="ECO:0007669"/>
    <property type="project" value="InterPro"/>
</dbReference>
<keyword evidence="5 8" id="KW-0175">Coiled coil</keyword>
<evidence type="ECO:0000256" key="3">
    <source>
        <dbReference type="ARBA" id="ARBA00022491"/>
    </source>
</evidence>
<comment type="similarity">
    <text evidence="2">Belongs to the HEXIM family.</text>
</comment>
<feature type="compositionally biased region" description="Basic residues" evidence="9">
    <location>
        <begin position="57"/>
        <end position="71"/>
    </location>
</feature>
<keyword evidence="4" id="KW-0805">Transcription regulation</keyword>
<keyword evidence="3" id="KW-0678">Repressor</keyword>
<dbReference type="GO" id="GO:0000122">
    <property type="term" value="P:negative regulation of transcription by RNA polymerase II"/>
    <property type="evidence" value="ECO:0007669"/>
    <property type="project" value="InterPro"/>
</dbReference>
<accession>A0A5Q1L2C1</accession>
<feature type="coiled-coil region" evidence="8">
    <location>
        <begin position="159"/>
        <end position="186"/>
    </location>
</feature>
<evidence type="ECO:0000256" key="2">
    <source>
        <dbReference type="ARBA" id="ARBA00008409"/>
    </source>
</evidence>
<keyword evidence="7" id="KW-0539">Nucleus</keyword>
<keyword evidence="6" id="KW-0804">Transcription</keyword>
<dbReference type="GeneID" id="123765754"/>
<dbReference type="GO" id="GO:0005654">
    <property type="term" value="C:nucleoplasm"/>
    <property type="evidence" value="ECO:0007669"/>
    <property type="project" value="TreeGrafter"/>
</dbReference>
<dbReference type="Pfam" id="PF15313">
    <property type="entry name" value="HEXIM"/>
    <property type="match status" value="1"/>
</dbReference>
<feature type="compositionally biased region" description="Polar residues" evidence="9">
    <location>
        <begin position="319"/>
        <end position="331"/>
    </location>
</feature>
<evidence type="ECO:0000256" key="1">
    <source>
        <dbReference type="ARBA" id="ARBA00004123"/>
    </source>
</evidence>
<evidence type="ECO:0000256" key="4">
    <source>
        <dbReference type="ARBA" id="ARBA00023015"/>
    </source>
</evidence>
<proteinExistence type="evidence at transcript level"/>
<organism evidence="10">
    <name type="scientific">Procambarus clarkii</name>
    <name type="common">Red swamp crayfish</name>
    <dbReference type="NCBI Taxonomy" id="6728"/>
    <lineage>
        <taxon>Eukaryota</taxon>
        <taxon>Metazoa</taxon>
        <taxon>Ecdysozoa</taxon>
        <taxon>Arthropoda</taxon>
        <taxon>Crustacea</taxon>
        <taxon>Multicrustacea</taxon>
        <taxon>Malacostraca</taxon>
        <taxon>Eumalacostraca</taxon>
        <taxon>Eucarida</taxon>
        <taxon>Decapoda</taxon>
        <taxon>Pleocyemata</taxon>
        <taxon>Astacidea</taxon>
        <taxon>Astacoidea</taxon>
        <taxon>Cambaridae</taxon>
        <taxon>Procambarus</taxon>
    </lineage>
</organism>
<feature type="non-terminal residue" evidence="10">
    <location>
        <position position="1"/>
    </location>
</feature>
<name>A0A5Q1L2C1_PROCL</name>
<dbReference type="OrthoDB" id="10058500at2759"/>